<protein>
    <recommendedName>
        <fullName evidence="3">Transcriptional regulator</fullName>
    </recommendedName>
</protein>
<keyword evidence="2" id="KW-1185">Reference proteome</keyword>
<accession>A0ABQ3I0L1</accession>
<gene>
    <name evidence="1" type="ORF">GCM10011340_03010</name>
</gene>
<reference evidence="2" key="1">
    <citation type="journal article" date="2019" name="Int. J. Syst. Evol. Microbiol.">
        <title>The Global Catalogue of Microorganisms (GCM) 10K type strain sequencing project: providing services to taxonomists for standard genome sequencing and annotation.</title>
        <authorList>
            <consortium name="The Broad Institute Genomics Platform"/>
            <consortium name="The Broad Institute Genome Sequencing Center for Infectious Disease"/>
            <person name="Wu L."/>
            <person name="Ma J."/>
        </authorList>
    </citation>
    <scope>NUCLEOTIDE SEQUENCE [LARGE SCALE GENOMIC DNA]</scope>
    <source>
        <strain evidence="2">CGMCC 1.15111</strain>
    </source>
</reference>
<comment type="caution">
    <text evidence="1">The sequence shown here is derived from an EMBL/GenBank/DDBJ whole genome shotgun (WGS) entry which is preliminary data.</text>
</comment>
<evidence type="ECO:0000313" key="1">
    <source>
        <dbReference type="EMBL" id="GHE52175.1"/>
    </source>
</evidence>
<name>A0ABQ3I0L1_9BACT</name>
<proteinExistence type="predicted"/>
<evidence type="ECO:0000313" key="2">
    <source>
        <dbReference type="Proteomes" id="UP000658258"/>
    </source>
</evidence>
<dbReference type="RefSeq" id="WP_189628419.1">
    <property type="nucleotide sequence ID" value="NZ_BNAG01000001.1"/>
</dbReference>
<dbReference type="EMBL" id="BNAG01000001">
    <property type="protein sequence ID" value="GHE52175.1"/>
    <property type="molecule type" value="Genomic_DNA"/>
</dbReference>
<dbReference type="Proteomes" id="UP000658258">
    <property type="component" value="Unassembled WGS sequence"/>
</dbReference>
<evidence type="ECO:0008006" key="3">
    <source>
        <dbReference type="Google" id="ProtNLM"/>
    </source>
</evidence>
<sequence length="103" mass="11459">MSINSRIAEIIKAFGDSESAFAKRMEVSSSVMFNLVNPKGRLSYPSGPVLEKLLSLELDGQRISAEWLMRGEGEMFAAGSGFRSPEEALDYLKEVIDELKKEK</sequence>
<organism evidence="1 2">
    <name type="scientific">Roseivirga thermotolerans</name>
    <dbReference type="NCBI Taxonomy" id="1758176"/>
    <lineage>
        <taxon>Bacteria</taxon>
        <taxon>Pseudomonadati</taxon>
        <taxon>Bacteroidota</taxon>
        <taxon>Cytophagia</taxon>
        <taxon>Cytophagales</taxon>
        <taxon>Roseivirgaceae</taxon>
        <taxon>Roseivirga</taxon>
    </lineage>
</organism>